<dbReference type="EMBL" id="JAAGAX010000005">
    <property type="protein sequence ID" value="KAF2315257.1"/>
    <property type="molecule type" value="Genomic_DNA"/>
</dbReference>
<comment type="caution">
    <text evidence="2">The sequence shown here is derived from an EMBL/GenBank/DDBJ whole genome shotgun (WGS) entry which is preliminary data.</text>
</comment>
<dbReference type="Proteomes" id="UP000467840">
    <property type="component" value="Chromosome 15"/>
</dbReference>
<dbReference type="AlphaFoldDB" id="A0A6A6MQF6"/>
<keyword evidence="3" id="KW-1185">Reference proteome</keyword>
<evidence type="ECO:0000313" key="2">
    <source>
        <dbReference type="EMBL" id="KAF2315257.1"/>
    </source>
</evidence>
<protein>
    <submittedName>
        <fullName evidence="2">Uncharacterized protein</fullName>
    </submittedName>
</protein>
<reference evidence="2 3" key="1">
    <citation type="journal article" date="2020" name="Mol. Plant">
        <title>The Chromosome-Based Rubber Tree Genome Provides New Insights into Spurge Genome Evolution and Rubber Biosynthesis.</title>
        <authorList>
            <person name="Liu J."/>
            <person name="Shi C."/>
            <person name="Shi C.C."/>
            <person name="Li W."/>
            <person name="Zhang Q.J."/>
            <person name="Zhang Y."/>
            <person name="Li K."/>
            <person name="Lu H.F."/>
            <person name="Shi C."/>
            <person name="Zhu S.T."/>
            <person name="Xiao Z.Y."/>
            <person name="Nan H."/>
            <person name="Yue Y."/>
            <person name="Zhu X.G."/>
            <person name="Wu Y."/>
            <person name="Hong X.N."/>
            <person name="Fan G.Y."/>
            <person name="Tong Y."/>
            <person name="Zhang D."/>
            <person name="Mao C.L."/>
            <person name="Liu Y.L."/>
            <person name="Hao S.J."/>
            <person name="Liu W.Q."/>
            <person name="Lv M.Q."/>
            <person name="Zhang H.B."/>
            <person name="Liu Y."/>
            <person name="Hu-Tang G.R."/>
            <person name="Wang J.P."/>
            <person name="Wang J.H."/>
            <person name="Sun Y.H."/>
            <person name="Ni S.B."/>
            <person name="Chen W.B."/>
            <person name="Zhang X.C."/>
            <person name="Jiao Y.N."/>
            <person name="Eichler E.E."/>
            <person name="Li G.H."/>
            <person name="Liu X."/>
            <person name="Gao L.Z."/>
        </authorList>
    </citation>
    <scope>NUCLEOTIDE SEQUENCE [LARGE SCALE GENOMIC DNA]</scope>
    <source>
        <strain evidence="3">cv. GT1</strain>
        <tissue evidence="2">Leaf</tissue>
    </source>
</reference>
<sequence>MLNIWAYASLPDRGKGWPRGPGQGRPRRHTGLELPSHDNVVSEQALDDPNHAKRPNETRVGKVPIATRVLLESSGGECQASMGQRAGQLVDAYSSSLVRRLDDPNHAKRPNETGVGRVLIATRVVGIGWGECQASMGQR</sequence>
<feature type="compositionally biased region" description="Basic and acidic residues" evidence="1">
    <location>
        <begin position="48"/>
        <end position="60"/>
    </location>
</feature>
<accession>A0A6A6MQF6</accession>
<evidence type="ECO:0000256" key="1">
    <source>
        <dbReference type="SAM" id="MobiDB-lite"/>
    </source>
</evidence>
<gene>
    <name evidence="2" type="ORF">GH714_038607</name>
</gene>
<organism evidence="2 3">
    <name type="scientific">Hevea brasiliensis</name>
    <name type="common">Para rubber tree</name>
    <name type="synonym">Siphonia brasiliensis</name>
    <dbReference type="NCBI Taxonomy" id="3981"/>
    <lineage>
        <taxon>Eukaryota</taxon>
        <taxon>Viridiplantae</taxon>
        <taxon>Streptophyta</taxon>
        <taxon>Embryophyta</taxon>
        <taxon>Tracheophyta</taxon>
        <taxon>Spermatophyta</taxon>
        <taxon>Magnoliopsida</taxon>
        <taxon>eudicotyledons</taxon>
        <taxon>Gunneridae</taxon>
        <taxon>Pentapetalae</taxon>
        <taxon>rosids</taxon>
        <taxon>fabids</taxon>
        <taxon>Malpighiales</taxon>
        <taxon>Euphorbiaceae</taxon>
        <taxon>Crotonoideae</taxon>
        <taxon>Micrandreae</taxon>
        <taxon>Hevea</taxon>
    </lineage>
</organism>
<name>A0A6A6MQF6_HEVBR</name>
<proteinExistence type="predicted"/>
<feature type="region of interest" description="Disordered" evidence="1">
    <location>
        <begin position="13"/>
        <end position="61"/>
    </location>
</feature>
<evidence type="ECO:0000313" key="3">
    <source>
        <dbReference type="Proteomes" id="UP000467840"/>
    </source>
</evidence>